<dbReference type="EMBL" id="CAJEWN010000096">
    <property type="protein sequence ID" value="CAD2163124.1"/>
    <property type="molecule type" value="Genomic_DNA"/>
</dbReference>
<reference evidence="1 2" key="1">
    <citation type="submission" date="2020-08" db="EMBL/GenBank/DDBJ databases">
        <authorList>
            <person name="Koutsovoulos G."/>
            <person name="Danchin GJ E."/>
        </authorList>
    </citation>
    <scope>NUCLEOTIDE SEQUENCE [LARGE SCALE GENOMIC DNA]</scope>
</reference>
<sequence>MENLEKSELYKIVFVVYAELQKLQIGIVIQNQKPIFVLLVTINNEELRRKLKSKN</sequence>
<gene>
    <name evidence="1" type="ORF">MENT_LOCUS15814</name>
</gene>
<comment type="caution">
    <text evidence="1">The sequence shown here is derived from an EMBL/GenBank/DDBJ whole genome shotgun (WGS) entry which is preliminary data.</text>
</comment>
<accession>A0A6V7UPQ2</accession>
<evidence type="ECO:0000313" key="1">
    <source>
        <dbReference type="EMBL" id="CAD2163124.1"/>
    </source>
</evidence>
<name>A0A6V7UPQ2_MELEN</name>
<dbReference type="AlphaFoldDB" id="A0A6V7UPQ2"/>
<dbReference type="Proteomes" id="UP000580250">
    <property type="component" value="Unassembled WGS sequence"/>
</dbReference>
<proteinExistence type="predicted"/>
<organism evidence="1 2">
    <name type="scientific">Meloidogyne enterolobii</name>
    <name type="common">Root-knot nematode worm</name>
    <name type="synonym">Meloidogyne mayaguensis</name>
    <dbReference type="NCBI Taxonomy" id="390850"/>
    <lineage>
        <taxon>Eukaryota</taxon>
        <taxon>Metazoa</taxon>
        <taxon>Ecdysozoa</taxon>
        <taxon>Nematoda</taxon>
        <taxon>Chromadorea</taxon>
        <taxon>Rhabditida</taxon>
        <taxon>Tylenchina</taxon>
        <taxon>Tylenchomorpha</taxon>
        <taxon>Tylenchoidea</taxon>
        <taxon>Meloidogynidae</taxon>
        <taxon>Meloidogyninae</taxon>
        <taxon>Meloidogyne</taxon>
    </lineage>
</organism>
<protein>
    <submittedName>
        <fullName evidence="1">Uncharacterized protein</fullName>
    </submittedName>
</protein>
<evidence type="ECO:0000313" key="2">
    <source>
        <dbReference type="Proteomes" id="UP000580250"/>
    </source>
</evidence>